<gene>
    <name evidence="1" type="ordered locus">Amir_4541</name>
</gene>
<dbReference type="KEGG" id="ami:Amir_4541"/>
<sequence>MQGISAFRPEWMAPSAGCIVVLPFVLDPVRHRRTDQVAIHKTG</sequence>
<dbReference type="AlphaFoldDB" id="C6WLJ0"/>
<dbReference type="STRING" id="446462.Amir_4541"/>
<dbReference type="EMBL" id="CP001630">
    <property type="protein sequence ID" value="ACU38383.1"/>
    <property type="molecule type" value="Genomic_DNA"/>
</dbReference>
<evidence type="ECO:0000313" key="1">
    <source>
        <dbReference type="EMBL" id="ACU38383.1"/>
    </source>
</evidence>
<dbReference type="Proteomes" id="UP000002213">
    <property type="component" value="Chromosome"/>
</dbReference>
<dbReference type="HOGENOM" id="CLU_3228478_0_0_11"/>
<protein>
    <submittedName>
        <fullName evidence="1">Uncharacterized protein</fullName>
    </submittedName>
</protein>
<organism evidence="1 2">
    <name type="scientific">Actinosynnema mirum (strain ATCC 29888 / DSM 43827 / JCM 3225 / NBRC 14064 / NCIMB 13271 / NRRL B-12336 / IMRU 3971 / 101)</name>
    <dbReference type="NCBI Taxonomy" id="446462"/>
    <lineage>
        <taxon>Bacteria</taxon>
        <taxon>Bacillati</taxon>
        <taxon>Actinomycetota</taxon>
        <taxon>Actinomycetes</taxon>
        <taxon>Pseudonocardiales</taxon>
        <taxon>Pseudonocardiaceae</taxon>
        <taxon>Actinosynnema</taxon>
    </lineage>
</organism>
<accession>C6WLJ0</accession>
<proteinExistence type="predicted"/>
<reference evidence="1 2" key="1">
    <citation type="journal article" date="2009" name="Stand. Genomic Sci.">
        <title>Complete genome sequence of Actinosynnema mirum type strain (101).</title>
        <authorList>
            <person name="Land M."/>
            <person name="Lapidus A."/>
            <person name="Mayilraj S."/>
            <person name="Chen F."/>
            <person name="Copeland A."/>
            <person name="Del Rio T.G."/>
            <person name="Nolan M."/>
            <person name="Lucas S."/>
            <person name="Tice H."/>
            <person name="Cheng J.F."/>
            <person name="Chertkov O."/>
            <person name="Bruce D."/>
            <person name="Goodwin L."/>
            <person name="Pitluck S."/>
            <person name="Rohde M."/>
            <person name="Goker M."/>
            <person name="Pati A."/>
            <person name="Ivanova N."/>
            <person name="Mavromatis K."/>
            <person name="Chen A."/>
            <person name="Palaniappan K."/>
            <person name="Hauser L."/>
            <person name="Chang Y.J."/>
            <person name="Jeffries C.C."/>
            <person name="Brettin T."/>
            <person name="Detter J.C."/>
            <person name="Han C."/>
            <person name="Chain P."/>
            <person name="Tindall B.J."/>
            <person name="Bristow J."/>
            <person name="Eisen J.A."/>
            <person name="Markowitz V."/>
            <person name="Hugenholtz P."/>
            <person name="Kyrpides N.C."/>
            <person name="Klenk H.P."/>
        </authorList>
    </citation>
    <scope>NUCLEOTIDE SEQUENCE [LARGE SCALE GENOMIC DNA]</scope>
    <source>
        <strain evidence="2">ATCC 29888 / DSM 43827 / JCM 3225 / NBRC 14064 / NCIMB 13271 / NRRL B-12336 / IMRU 3971 / 101</strain>
    </source>
</reference>
<evidence type="ECO:0000313" key="2">
    <source>
        <dbReference type="Proteomes" id="UP000002213"/>
    </source>
</evidence>
<keyword evidence="2" id="KW-1185">Reference proteome</keyword>
<name>C6WLJ0_ACTMD</name>